<dbReference type="OrthoDB" id="9904089at2"/>
<evidence type="ECO:0000313" key="3">
    <source>
        <dbReference type="EMBL" id="AOH85063.1"/>
    </source>
</evidence>
<feature type="transmembrane region" description="Helical" evidence="2">
    <location>
        <begin position="13"/>
        <end position="34"/>
    </location>
</feature>
<gene>
    <name evidence="3" type="ORF">AWL63_14970</name>
</gene>
<accession>A0A1B3ZCB2</accession>
<protein>
    <submittedName>
        <fullName evidence="3">Uncharacterized protein</fullName>
    </submittedName>
</protein>
<dbReference type="AlphaFoldDB" id="A0A1B3ZCB2"/>
<dbReference type="STRING" id="1560345.AWL63_14970"/>
<reference evidence="3 4" key="1">
    <citation type="submission" date="2016-01" db="EMBL/GenBank/DDBJ databases">
        <title>Complete genome and mega plasmid sequence of Sphingomonas panacis DCY99 elicits systemic resistance in rice to Xanthomonas oryzae.</title>
        <authorList>
            <person name="Kim Y.J."/>
            <person name="Yang D.C."/>
            <person name="Sing P."/>
        </authorList>
    </citation>
    <scope>NUCLEOTIDE SEQUENCE [LARGE SCALE GENOMIC DNA]</scope>
    <source>
        <strain evidence="3 4">DCY99</strain>
    </source>
</reference>
<organism evidence="3 4">
    <name type="scientific">Sphingomonas panacis</name>
    <dbReference type="NCBI Taxonomy" id="1560345"/>
    <lineage>
        <taxon>Bacteria</taxon>
        <taxon>Pseudomonadati</taxon>
        <taxon>Pseudomonadota</taxon>
        <taxon>Alphaproteobacteria</taxon>
        <taxon>Sphingomonadales</taxon>
        <taxon>Sphingomonadaceae</taxon>
        <taxon>Sphingomonas</taxon>
    </lineage>
</organism>
<evidence type="ECO:0000256" key="2">
    <source>
        <dbReference type="SAM" id="Phobius"/>
    </source>
</evidence>
<keyword evidence="2" id="KW-1133">Transmembrane helix</keyword>
<dbReference type="KEGG" id="span:AWL63_14970"/>
<feature type="region of interest" description="Disordered" evidence="1">
    <location>
        <begin position="41"/>
        <end position="66"/>
    </location>
</feature>
<dbReference type="RefSeq" id="WP_069205612.1">
    <property type="nucleotide sequence ID" value="NZ_CP014168.1"/>
</dbReference>
<sequence>MTDQPPPRKAGKAAMIVVAIVAVLIVVVFIGLNVSHYTSLKNQQQGQPAPDSAKHGPQDLGTENQQ</sequence>
<proteinExistence type="predicted"/>
<keyword evidence="2" id="KW-0812">Transmembrane</keyword>
<name>A0A1B3ZCB2_9SPHN</name>
<dbReference type="EMBL" id="CP014168">
    <property type="protein sequence ID" value="AOH85063.1"/>
    <property type="molecule type" value="Genomic_DNA"/>
</dbReference>
<evidence type="ECO:0000313" key="4">
    <source>
        <dbReference type="Proteomes" id="UP000094256"/>
    </source>
</evidence>
<keyword evidence="4" id="KW-1185">Reference proteome</keyword>
<dbReference type="Proteomes" id="UP000094256">
    <property type="component" value="Chromosome"/>
</dbReference>
<evidence type="ECO:0000256" key="1">
    <source>
        <dbReference type="SAM" id="MobiDB-lite"/>
    </source>
</evidence>
<keyword evidence="2" id="KW-0472">Membrane</keyword>